<keyword evidence="1" id="KW-0997">Cell inner membrane</keyword>
<keyword evidence="1 2" id="KW-0472">Membrane</keyword>
<accession>A0ABY6BAS5</accession>
<keyword evidence="1" id="KW-0595">Phospholipid degradation</keyword>
<keyword evidence="1" id="KW-0479">Metal-binding</keyword>
<keyword evidence="1" id="KW-1003">Cell membrane</keyword>
<dbReference type="EC" id="3.1.3.27" evidence="1"/>
<evidence type="ECO:0000256" key="1">
    <source>
        <dbReference type="PIRNR" id="PIRNR006162"/>
    </source>
</evidence>
<keyword evidence="1" id="KW-0443">Lipid metabolism</keyword>
<keyword evidence="1" id="KW-0378">Hydrolase</keyword>
<dbReference type="PANTHER" id="PTHR36305">
    <property type="entry name" value="PHOSPHATIDYLGLYCEROPHOSPHATASE A"/>
    <property type="match status" value="1"/>
</dbReference>
<dbReference type="EMBL" id="CP104562">
    <property type="protein sequence ID" value="UXH81023.1"/>
    <property type="molecule type" value="Genomic_DNA"/>
</dbReference>
<keyword evidence="2" id="KW-1133">Transmembrane helix</keyword>
<dbReference type="InterPro" id="IPR026037">
    <property type="entry name" value="PgpA"/>
</dbReference>
<dbReference type="CDD" id="cd06971">
    <property type="entry name" value="PgpA"/>
    <property type="match status" value="1"/>
</dbReference>
<name>A0ABY6BAS5_9BURK</name>
<comment type="function">
    <text evidence="1">Lipid phosphatase which dephosphorylates phosphatidylglycerophosphate (PGP) to phosphatidylglycerol (PG).</text>
</comment>
<comment type="catalytic activity">
    <reaction evidence="1">
        <text>a 1,2-diacyl-sn-glycero-3-phospho-(1'-sn-glycero-3'-phosphate) + H2O = a 1,2-diacyl-sn-glycero-3-phospho-(1'-sn-glycerol) + phosphate</text>
        <dbReference type="Rhea" id="RHEA:33751"/>
        <dbReference type="ChEBI" id="CHEBI:15377"/>
        <dbReference type="ChEBI" id="CHEBI:43474"/>
        <dbReference type="ChEBI" id="CHEBI:60110"/>
        <dbReference type="ChEBI" id="CHEBI:64716"/>
        <dbReference type="EC" id="3.1.3.27"/>
    </reaction>
</comment>
<evidence type="ECO:0000313" key="4">
    <source>
        <dbReference type="EMBL" id="UXH81023.1"/>
    </source>
</evidence>
<keyword evidence="5" id="KW-1185">Reference proteome</keyword>
<sequence length="168" mass="17925">MARHPAHWIALGFGSGLSPKAPGTVGSLWGWASFLVLNAWLTPLQWAGVIGVSLLIGWWAATVTARHLGICDPGAVVWDEIVAVWLILWLLMPVGFWWQLAAFGVFRYFDAAKPGPVRWADGLFKTAPGETVGARQGFGILFDDLVAAGCTLVVLAVARAISLATGMA</sequence>
<feature type="domain" description="YutG/PgpA" evidence="3">
    <location>
        <begin position="8"/>
        <end position="158"/>
    </location>
</feature>
<dbReference type="Proteomes" id="UP001064933">
    <property type="component" value="Chromosome"/>
</dbReference>
<dbReference type="PIRSF" id="PIRSF006162">
    <property type="entry name" value="PgpA"/>
    <property type="match status" value="1"/>
</dbReference>
<feature type="transmembrane region" description="Helical" evidence="2">
    <location>
        <begin position="77"/>
        <end position="98"/>
    </location>
</feature>
<dbReference type="SUPFAM" id="SSF101307">
    <property type="entry name" value="YutG-like"/>
    <property type="match status" value="1"/>
</dbReference>
<dbReference type="Pfam" id="PF04608">
    <property type="entry name" value="PgpA"/>
    <property type="match status" value="1"/>
</dbReference>
<dbReference type="InterPro" id="IPR036681">
    <property type="entry name" value="PgpA-like_sf"/>
</dbReference>
<comment type="pathway">
    <text evidence="1">Phospholipid metabolism; phosphatidylglycerol biosynthesis; phosphatidylglycerol from CDP-diacylglycerol: step 2/2.</text>
</comment>
<feature type="transmembrane region" description="Helical" evidence="2">
    <location>
        <begin position="46"/>
        <end position="65"/>
    </location>
</feature>
<evidence type="ECO:0000259" key="3">
    <source>
        <dbReference type="Pfam" id="PF04608"/>
    </source>
</evidence>
<comment type="subcellular location">
    <subcellularLocation>
        <location evidence="1">Cell inner membrane</location>
        <topology evidence="1">Multi-pass membrane protein</topology>
    </subcellularLocation>
</comment>
<evidence type="ECO:0000313" key="5">
    <source>
        <dbReference type="Proteomes" id="UP001064933"/>
    </source>
</evidence>
<keyword evidence="1 2" id="KW-0812">Transmembrane</keyword>
<proteinExistence type="predicted"/>
<dbReference type="PANTHER" id="PTHR36305:SF1">
    <property type="entry name" value="PHOSPHATIDYLGLYCEROPHOSPHATASE A"/>
    <property type="match status" value="1"/>
</dbReference>
<evidence type="ECO:0000256" key="2">
    <source>
        <dbReference type="SAM" id="Phobius"/>
    </source>
</evidence>
<gene>
    <name evidence="4" type="ORF">N4261_24540</name>
</gene>
<keyword evidence="1" id="KW-1208">Phospholipid metabolism</keyword>
<keyword evidence="1" id="KW-0460">Magnesium</keyword>
<dbReference type="InterPro" id="IPR007686">
    <property type="entry name" value="YutG/PgpA"/>
</dbReference>
<protein>
    <recommendedName>
        <fullName evidence="1">Phosphatidylglycerophosphatase A</fullName>
        <ecNumber evidence="1">3.1.3.27</ecNumber>
    </recommendedName>
    <alternativeName>
        <fullName evidence="1">Phosphatidylglycerolphosphate phosphatase A</fullName>
    </alternativeName>
</protein>
<organism evidence="4 5">
    <name type="scientific">Roseateles amylovorans</name>
    <dbReference type="NCBI Taxonomy" id="2978473"/>
    <lineage>
        <taxon>Bacteria</taxon>
        <taxon>Pseudomonadati</taxon>
        <taxon>Pseudomonadota</taxon>
        <taxon>Betaproteobacteria</taxon>
        <taxon>Burkholderiales</taxon>
        <taxon>Sphaerotilaceae</taxon>
        <taxon>Roseateles</taxon>
    </lineage>
</organism>
<keyword evidence="1" id="KW-0442">Lipid degradation</keyword>
<reference evidence="4" key="1">
    <citation type="submission" date="2022-10" db="EMBL/GenBank/DDBJ databases">
        <title>Characterization and whole genome sequencing of a new Roseateles species, isolated from fresh water.</title>
        <authorList>
            <person name="Guliayeva D.Y."/>
            <person name="Akhremchuk A.E."/>
            <person name="Sikolenko M.A."/>
            <person name="Valentovich L.N."/>
            <person name="Sidarenka A.V."/>
        </authorList>
    </citation>
    <scope>NUCLEOTIDE SEQUENCE</scope>
    <source>
        <strain evidence="4">BIM B-1768</strain>
    </source>
</reference>
<comment type="cofactor">
    <cofactor evidence="1">
        <name>Mg(2+)</name>
        <dbReference type="ChEBI" id="CHEBI:18420"/>
    </cofactor>
</comment>
<feature type="transmembrane region" description="Helical" evidence="2">
    <location>
        <begin position="145"/>
        <end position="164"/>
    </location>
</feature>